<feature type="transmembrane region" description="Helical" evidence="15">
    <location>
        <begin position="48"/>
        <end position="66"/>
    </location>
</feature>
<feature type="transmembrane region" description="Helical" evidence="15">
    <location>
        <begin position="324"/>
        <end position="342"/>
    </location>
</feature>
<dbReference type="Pfam" id="PF08030">
    <property type="entry name" value="NAD_binding_6"/>
    <property type="match status" value="1"/>
</dbReference>
<evidence type="ECO:0000256" key="4">
    <source>
        <dbReference type="ARBA" id="ARBA00022448"/>
    </source>
</evidence>
<evidence type="ECO:0000256" key="5">
    <source>
        <dbReference type="ARBA" id="ARBA00022475"/>
    </source>
</evidence>
<evidence type="ECO:0000256" key="1">
    <source>
        <dbReference type="ARBA" id="ARBA00004651"/>
    </source>
</evidence>
<feature type="transmembrane region" description="Helical" evidence="15">
    <location>
        <begin position="270"/>
        <end position="287"/>
    </location>
</feature>
<gene>
    <name evidence="17" type="ORF">V5O48_005356</name>
</gene>
<dbReference type="PANTHER" id="PTHR32361">
    <property type="entry name" value="FERRIC/CUPRIC REDUCTASE TRANSMEMBRANE COMPONENT"/>
    <property type="match status" value="1"/>
</dbReference>
<keyword evidence="10" id="KW-0406">Ion transport</keyword>
<dbReference type="EMBL" id="JBAHYK010000211">
    <property type="protein sequence ID" value="KAL0576626.1"/>
    <property type="molecule type" value="Genomic_DNA"/>
</dbReference>
<keyword evidence="7" id="KW-0249">Electron transport</keyword>
<proteinExistence type="inferred from homology"/>
<keyword evidence="9" id="KW-0560">Oxidoreductase</keyword>
<keyword evidence="12" id="KW-0325">Glycoprotein</keyword>
<accession>A0ABR3FMH7</accession>
<evidence type="ECO:0000256" key="9">
    <source>
        <dbReference type="ARBA" id="ARBA00023002"/>
    </source>
</evidence>
<feature type="region of interest" description="Disordered" evidence="14">
    <location>
        <begin position="103"/>
        <end position="132"/>
    </location>
</feature>
<keyword evidence="4" id="KW-0813">Transport</keyword>
<keyword evidence="5" id="KW-1003">Cell membrane</keyword>
<dbReference type="InterPro" id="IPR017938">
    <property type="entry name" value="Riboflavin_synthase-like_b-brl"/>
</dbReference>
<dbReference type="Gene3D" id="3.40.50.80">
    <property type="entry name" value="Nucleotide-binding domain of ferredoxin-NADP reductase (FNR) module"/>
    <property type="match status" value="1"/>
</dbReference>
<evidence type="ECO:0000256" key="12">
    <source>
        <dbReference type="ARBA" id="ARBA00023180"/>
    </source>
</evidence>
<sequence length="626" mass="69564">MNATSATVLAGSTPIPTANLSAITVLVDLAWSGSPPPNVVADEQSYRLLYHIDLLFVAAFALLFLLRLPRLLTRFWSPSELRDGLFLHHQSLRTRRRIHFNAERGPNHRDLSTDNSHNRGYTPRSARRVGEKGYPVEPSYPPHVLPYPVSLRPVVERLRKRIAPGISVANMLLMVTYFVVLLYPAFYKANPFGTPDRYGWIAVAQYPFVVALAGKNNLLGILLGLGYEKLNFMHRFIGRVIVLAANIHGLGYLYQWTILGIAKSALKAPTAYWGLIALICLDFLYFFSTPFWRNKAYRIFLSTHIFSMILLVPSTLLHKVIMAPYVYAMLGLALFDWLLRVLRSRWTTAVIRPLPELGVAHVEIPHLNAGWRAGQHVRLRVLSGGMGFLGWTEVHPFTIASIPNGPEGVVLLCKKAGDWTERLYELAKSGGYRDHEGTKVKVWVEGPYGGPGHMMFASYSAAVFVAGGSGITFALSAAQDLIRKDVEGHSRVKVIELVWSVPDPAALVPLLPILTSMVQQSVFTPIRISVFYTRAPTGQFPFSEEFFRSISLTLSPGRPKISKIIEGAITKTVALGSEEFKEQGRISGLAIGVCGPEEMVEGVFEEVAKVDPTRRDQVGGIEVHEE</sequence>
<comment type="caution">
    <text evidence="17">The sequence shown here is derived from an EMBL/GenBank/DDBJ whole genome shotgun (WGS) entry which is preliminary data.</text>
</comment>
<comment type="similarity">
    <text evidence="2">Belongs to the ferric reductase (FRE) family.</text>
</comment>
<evidence type="ECO:0000259" key="16">
    <source>
        <dbReference type="PROSITE" id="PS51384"/>
    </source>
</evidence>
<dbReference type="InterPro" id="IPR017927">
    <property type="entry name" value="FAD-bd_FR_type"/>
</dbReference>
<feature type="transmembrane region" description="Helical" evidence="15">
    <location>
        <begin position="162"/>
        <end position="186"/>
    </location>
</feature>
<dbReference type="SFLD" id="SFLDS00052">
    <property type="entry name" value="Ferric_Reductase_Domain"/>
    <property type="match status" value="1"/>
</dbReference>
<evidence type="ECO:0000256" key="2">
    <source>
        <dbReference type="ARBA" id="ARBA00006278"/>
    </source>
</evidence>
<feature type="compositionally biased region" description="Basic and acidic residues" evidence="14">
    <location>
        <begin position="103"/>
        <end position="112"/>
    </location>
</feature>
<evidence type="ECO:0000256" key="8">
    <source>
        <dbReference type="ARBA" id="ARBA00022989"/>
    </source>
</evidence>
<dbReference type="Pfam" id="PF08022">
    <property type="entry name" value="FAD_binding_8"/>
    <property type="match status" value="1"/>
</dbReference>
<dbReference type="InterPro" id="IPR039261">
    <property type="entry name" value="FNR_nucleotide-bd"/>
</dbReference>
<protein>
    <recommendedName>
        <fullName evidence="3">ferric-chelate reductase (NADPH)</fullName>
        <ecNumber evidence="3">1.16.1.9</ecNumber>
    </recommendedName>
</protein>
<keyword evidence="11 15" id="KW-0472">Membrane</keyword>
<reference evidence="17 18" key="1">
    <citation type="submission" date="2024-02" db="EMBL/GenBank/DDBJ databases">
        <title>A draft genome for the cacao thread blight pathogen Marasmius crinis-equi.</title>
        <authorList>
            <person name="Cohen S.P."/>
            <person name="Baruah I.K."/>
            <person name="Amoako-Attah I."/>
            <person name="Bukari Y."/>
            <person name="Meinhardt L.W."/>
            <person name="Bailey B.A."/>
        </authorList>
    </citation>
    <scope>NUCLEOTIDE SEQUENCE [LARGE SCALE GENOMIC DNA]</scope>
    <source>
        <strain evidence="17 18">GH-76</strain>
    </source>
</reference>
<evidence type="ECO:0000313" key="17">
    <source>
        <dbReference type="EMBL" id="KAL0576626.1"/>
    </source>
</evidence>
<comment type="subcellular location">
    <subcellularLocation>
        <location evidence="1">Cell membrane</location>
        <topology evidence="1">Multi-pass membrane protein</topology>
    </subcellularLocation>
</comment>
<evidence type="ECO:0000256" key="11">
    <source>
        <dbReference type="ARBA" id="ARBA00023136"/>
    </source>
</evidence>
<dbReference type="Pfam" id="PF01794">
    <property type="entry name" value="Ferric_reduct"/>
    <property type="match status" value="1"/>
</dbReference>
<dbReference type="Proteomes" id="UP001465976">
    <property type="component" value="Unassembled WGS sequence"/>
</dbReference>
<keyword evidence="8 15" id="KW-1133">Transmembrane helix</keyword>
<comment type="catalytic activity">
    <reaction evidence="13">
        <text>2 a Fe(II)-siderophore + NADP(+) + H(+) = 2 a Fe(III)-siderophore + NADPH</text>
        <dbReference type="Rhea" id="RHEA:28795"/>
        <dbReference type="Rhea" id="RHEA-COMP:11342"/>
        <dbReference type="Rhea" id="RHEA-COMP:11344"/>
        <dbReference type="ChEBI" id="CHEBI:15378"/>
        <dbReference type="ChEBI" id="CHEBI:29033"/>
        <dbReference type="ChEBI" id="CHEBI:29034"/>
        <dbReference type="ChEBI" id="CHEBI:57783"/>
        <dbReference type="ChEBI" id="CHEBI:58349"/>
        <dbReference type="EC" id="1.16.1.9"/>
    </reaction>
</comment>
<feature type="transmembrane region" description="Helical" evidence="15">
    <location>
        <begin position="236"/>
        <end position="258"/>
    </location>
</feature>
<evidence type="ECO:0000313" key="18">
    <source>
        <dbReference type="Proteomes" id="UP001465976"/>
    </source>
</evidence>
<dbReference type="EC" id="1.16.1.9" evidence="3"/>
<dbReference type="SUPFAM" id="SSF63380">
    <property type="entry name" value="Riboflavin synthase domain-like"/>
    <property type="match status" value="1"/>
</dbReference>
<dbReference type="InterPro" id="IPR013112">
    <property type="entry name" value="FAD-bd_8"/>
</dbReference>
<evidence type="ECO:0000256" key="15">
    <source>
        <dbReference type="SAM" id="Phobius"/>
    </source>
</evidence>
<feature type="domain" description="FAD-binding FR-type" evidence="16">
    <location>
        <begin position="334"/>
        <end position="454"/>
    </location>
</feature>
<evidence type="ECO:0000256" key="3">
    <source>
        <dbReference type="ARBA" id="ARBA00012668"/>
    </source>
</evidence>
<name>A0ABR3FMH7_9AGAR</name>
<evidence type="ECO:0000256" key="7">
    <source>
        <dbReference type="ARBA" id="ARBA00022982"/>
    </source>
</evidence>
<dbReference type="InterPro" id="IPR013121">
    <property type="entry name" value="Fe_red_NAD-bd_6"/>
</dbReference>
<dbReference type="CDD" id="cd06186">
    <property type="entry name" value="NOX_Duox_like_FAD_NADP"/>
    <property type="match status" value="1"/>
</dbReference>
<evidence type="ECO:0000256" key="14">
    <source>
        <dbReference type="SAM" id="MobiDB-lite"/>
    </source>
</evidence>
<organism evidence="17 18">
    <name type="scientific">Marasmius crinis-equi</name>
    <dbReference type="NCBI Taxonomy" id="585013"/>
    <lineage>
        <taxon>Eukaryota</taxon>
        <taxon>Fungi</taxon>
        <taxon>Dikarya</taxon>
        <taxon>Basidiomycota</taxon>
        <taxon>Agaricomycotina</taxon>
        <taxon>Agaricomycetes</taxon>
        <taxon>Agaricomycetidae</taxon>
        <taxon>Agaricales</taxon>
        <taxon>Marasmiineae</taxon>
        <taxon>Marasmiaceae</taxon>
        <taxon>Marasmius</taxon>
    </lineage>
</organism>
<dbReference type="SFLD" id="SFLDG01168">
    <property type="entry name" value="Ferric_reductase_subgroup_(FRE"/>
    <property type="match status" value="1"/>
</dbReference>
<evidence type="ECO:0000256" key="6">
    <source>
        <dbReference type="ARBA" id="ARBA00022692"/>
    </source>
</evidence>
<evidence type="ECO:0000256" key="10">
    <source>
        <dbReference type="ARBA" id="ARBA00023065"/>
    </source>
</evidence>
<dbReference type="SUPFAM" id="SSF52343">
    <property type="entry name" value="Ferredoxin reductase-like, C-terminal NADP-linked domain"/>
    <property type="match status" value="1"/>
</dbReference>
<dbReference type="InterPro" id="IPR013130">
    <property type="entry name" value="Fe3_Rdtase_TM_dom"/>
</dbReference>
<dbReference type="InterPro" id="IPR051410">
    <property type="entry name" value="Ferric/Cupric_Reductase"/>
</dbReference>
<evidence type="ECO:0000256" key="13">
    <source>
        <dbReference type="ARBA" id="ARBA00048483"/>
    </source>
</evidence>
<keyword evidence="18" id="KW-1185">Reference proteome</keyword>
<feature type="transmembrane region" description="Helical" evidence="15">
    <location>
        <begin position="198"/>
        <end position="224"/>
    </location>
</feature>
<feature type="transmembrane region" description="Helical" evidence="15">
    <location>
        <begin position="299"/>
        <end position="318"/>
    </location>
</feature>
<keyword evidence="6 15" id="KW-0812">Transmembrane</keyword>
<dbReference type="PROSITE" id="PS51384">
    <property type="entry name" value="FAD_FR"/>
    <property type="match status" value="1"/>
</dbReference>
<dbReference type="PANTHER" id="PTHR32361:SF9">
    <property type="entry name" value="FERRIC REDUCTASE TRANSMEMBRANE COMPONENT 3-RELATED"/>
    <property type="match status" value="1"/>
</dbReference>